<dbReference type="InterPro" id="IPR036249">
    <property type="entry name" value="Thioredoxin-like_sf"/>
</dbReference>
<feature type="domain" description="GST N-terminal" evidence="2">
    <location>
        <begin position="1"/>
        <end position="82"/>
    </location>
</feature>
<evidence type="ECO:0000313" key="5">
    <source>
        <dbReference type="EMBL" id="MTV51337.1"/>
    </source>
</evidence>
<dbReference type="Gene3D" id="1.20.1050.10">
    <property type="match status" value="1"/>
</dbReference>
<proteinExistence type="inferred from homology"/>
<dbReference type="Pfam" id="PF00043">
    <property type="entry name" value="GST_C"/>
    <property type="match status" value="1"/>
</dbReference>
<reference evidence="4" key="1">
    <citation type="journal article" date="2014" name="Int. J. Syst. Evol. Microbiol.">
        <title>Complete genome of a new Firmicutes species belonging to the dominant human colonic microbiota ('Ruminococcus bicirculans') reveals two chromosomes and a selective capacity to utilize plant glucans.</title>
        <authorList>
            <consortium name="NISC Comparative Sequencing Program"/>
            <person name="Wegmann U."/>
            <person name="Louis P."/>
            <person name="Goesmann A."/>
            <person name="Henrissat B."/>
            <person name="Duncan S.H."/>
            <person name="Flint H.J."/>
        </authorList>
    </citation>
    <scope>NUCLEOTIDE SEQUENCE</scope>
    <source>
        <strain evidence="4">CGMCC 1.15931</strain>
    </source>
</reference>
<dbReference type="InterPro" id="IPR004046">
    <property type="entry name" value="GST_C"/>
</dbReference>
<comment type="similarity">
    <text evidence="1">Belongs to the GST superfamily.</text>
</comment>
<dbReference type="SFLD" id="SFLDS00019">
    <property type="entry name" value="Glutathione_Transferase_(cytos"/>
    <property type="match status" value="1"/>
</dbReference>
<sequence length="207" mass="22943">MYTAYLADTPNGRKIPIALEELDLEYRIRAVDLAAGEQHAPAFQGLNPNGKIPVLVDEASGCALFESGAILFHLAEATGRLMPTDAPGRDTVLQWLFLQAASVGPMLGQLWWFRHATPERDALALARYTRETQRLYGVIDSRLAASRHIAGDGYTVADIAFYPWLATHEELGIAIGDYPRVQDWLQRLGAREAVRRGLQKTTEATRV</sequence>
<protein>
    <submittedName>
        <fullName evidence="5">Glutathione S-transferase</fullName>
    </submittedName>
    <submittedName>
        <fullName evidence="4">Thiol:disulfide oxidoreductase</fullName>
    </submittedName>
</protein>
<evidence type="ECO:0000313" key="4">
    <source>
        <dbReference type="EMBL" id="GGC09480.1"/>
    </source>
</evidence>
<evidence type="ECO:0000259" key="3">
    <source>
        <dbReference type="PROSITE" id="PS50405"/>
    </source>
</evidence>
<dbReference type="InterPro" id="IPR004045">
    <property type="entry name" value="Glutathione_S-Trfase_N"/>
</dbReference>
<name>A0A6I3STU2_9BURK</name>
<dbReference type="CDD" id="cd03048">
    <property type="entry name" value="GST_N_Ure2p_like"/>
    <property type="match status" value="1"/>
</dbReference>
<dbReference type="PROSITE" id="PS50404">
    <property type="entry name" value="GST_NTER"/>
    <property type="match status" value="1"/>
</dbReference>
<reference evidence="4" key="4">
    <citation type="submission" date="2024-05" db="EMBL/GenBank/DDBJ databases">
        <authorList>
            <person name="Sun Q."/>
            <person name="Zhou Y."/>
        </authorList>
    </citation>
    <scope>NUCLEOTIDE SEQUENCE</scope>
    <source>
        <strain evidence="4">CGMCC 1.15931</strain>
    </source>
</reference>
<dbReference type="GO" id="GO:0016740">
    <property type="term" value="F:transferase activity"/>
    <property type="evidence" value="ECO:0007669"/>
    <property type="project" value="UniProtKB-KW"/>
</dbReference>
<organism evidence="5 6">
    <name type="scientific">Pseudoduganella buxea</name>
    <dbReference type="NCBI Taxonomy" id="1949069"/>
    <lineage>
        <taxon>Bacteria</taxon>
        <taxon>Pseudomonadati</taxon>
        <taxon>Pseudomonadota</taxon>
        <taxon>Betaproteobacteria</taxon>
        <taxon>Burkholderiales</taxon>
        <taxon>Oxalobacteraceae</taxon>
        <taxon>Telluria group</taxon>
        <taxon>Pseudoduganella</taxon>
    </lineage>
</organism>
<dbReference type="InterPro" id="IPR036282">
    <property type="entry name" value="Glutathione-S-Trfase_C_sf"/>
</dbReference>
<dbReference type="SFLD" id="SFLDG00358">
    <property type="entry name" value="Main_(cytGST)"/>
    <property type="match status" value="1"/>
</dbReference>
<dbReference type="Proteomes" id="UP000430634">
    <property type="component" value="Unassembled WGS sequence"/>
</dbReference>
<evidence type="ECO:0000256" key="1">
    <source>
        <dbReference type="RuleBase" id="RU003494"/>
    </source>
</evidence>
<dbReference type="SUPFAM" id="SSF47616">
    <property type="entry name" value="GST C-terminal domain-like"/>
    <property type="match status" value="1"/>
</dbReference>
<dbReference type="InterPro" id="IPR040079">
    <property type="entry name" value="Glutathione_S-Trfase"/>
</dbReference>
<dbReference type="SFLD" id="SFLDG01151">
    <property type="entry name" value="Main.2:_Nu-like"/>
    <property type="match status" value="1"/>
</dbReference>
<dbReference type="AlphaFoldDB" id="A0A6I3STU2"/>
<dbReference type="EMBL" id="WNKZ01000002">
    <property type="protein sequence ID" value="MTV51337.1"/>
    <property type="molecule type" value="Genomic_DNA"/>
</dbReference>
<keyword evidence="5" id="KW-0808">Transferase</keyword>
<feature type="domain" description="GST C-terminal" evidence="3">
    <location>
        <begin position="85"/>
        <end position="207"/>
    </location>
</feature>
<comment type="caution">
    <text evidence="5">The sequence shown here is derived from an EMBL/GenBank/DDBJ whole genome shotgun (WGS) entry which is preliminary data.</text>
</comment>
<dbReference type="PANTHER" id="PTHR44051">
    <property type="entry name" value="GLUTATHIONE S-TRANSFERASE-RELATED"/>
    <property type="match status" value="1"/>
</dbReference>
<accession>A0A6I3STU2</accession>
<dbReference type="RefSeq" id="WP_155468702.1">
    <property type="nucleotide sequence ID" value="NZ_BMKG01000014.1"/>
</dbReference>
<dbReference type="SUPFAM" id="SSF52833">
    <property type="entry name" value="Thioredoxin-like"/>
    <property type="match status" value="1"/>
</dbReference>
<dbReference type="OrthoDB" id="81087at2"/>
<dbReference type="EMBL" id="BMKG01000014">
    <property type="protein sequence ID" value="GGC09480.1"/>
    <property type="molecule type" value="Genomic_DNA"/>
</dbReference>
<reference evidence="7" key="2">
    <citation type="journal article" date="2019" name="Int. J. Syst. Evol. Microbiol.">
        <title>The Global Catalogue of Microorganisms (GCM) 10K type strain sequencing project: providing services to taxonomists for standard genome sequencing and annotation.</title>
        <authorList>
            <consortium name="The Broad Institute Genomics Platform"/>
            <consortium name="The Broad Institute Genome Sequencing Center for Infectious Disease"/>
            <person name="Wu L."/>
            <person name="Ma J."/>
        </authorList>
    </citation>
    <scope>NUCLEOTIDE SEQUENCE [LARGE SCALE GENOMIC DNA]</scope>
    <source>
        <strain evidence="7">CGMCC 1.15931</strain>
    </source>
</reference>
<evidence type="ECO:0000313" key="7">
    <source>
        <dbReference type="Proteomes" id="UP000622638"/>
    </source>
</evidence>
<dbReference type="PROSITE" id="PS50405">
    <property type="entry name" value="GST_CTER"/>
    <property type="match status" value="1"/>
</dbReference>
<reference evidence="5 6" key="3">
    <citation type="submission" date="2019-11" db="EMBL/GenBank/DDBJ databases">
        <title>Type strains purchased from KCTC, JCM and DSMZ.</title>
        <authorList>
            <person name="Lu H."/>
        </authorList>
    </citation>
    <scope>NUCLEOTIDE SEQUENCE [LARGE SCALE GENOMIC DNA]</scope>
    <source>
        <strain evidence="5 6">KCTC 52429</strain>
    </source>
</reference>
<gene>
    <name evidence="4" type="ORF">GCM10011572_33710</name>
    <name evidence="5" type="ORF">GM672_01180</name>
</gene>
<dbReference type="Gene3D" id="3.40.30.10">
    <property type="entry name" value="Glutaredoxin"/>
    <property type="match status" value="1"/>
</dbReference>
<evidence type="ECO:0000313" key="6">
    <source>
        <dbReference type="Proteomes" id="UP000430634"/>
    </source>
</evidence>
<dbReference type="Proteomes" id="UP000622638">
    <property type="component" value="Unassembled WGS sequence"/>
</dbReference>
<keyword evidence="7" id="KW-1185">Reference proteome</keyword>
<evidence type="ECO:0000259" key="2">
    <source>
        <dbReference type="PROSITE" id="PS50404"/>
    </source>
</evidence>
<dbReference type="PANTHER" id="PTHR44051:SF8">
    <property type="entry name" value="GLUTATHIONE S-TRANSFERASE GSTA"/>
    <property type="match status" value="1"/>
</dbReference>
<dbReference type="InterPro" id="IPR010987">
    <property type="entry name" value="Glutathione-S-Trfase_C-like"/>
</dbReference>
<dbReference type="Pfam" id="PF02798">
    <property type="entry name" value="GST_N"/>
    <property type="match status" value="1"/>
</dbReference>